<dbReference type="PANTHER" id="PTHR46951:SF2">
    <property type="entry name" value="BED-TYPE DOMAIN-CONTAINING PROTEIN"/>
    <property type="match status" value="1"/>
</dbReference>
<sequence>MTSWPPPSYSAARALHQEEASSAPVPGCAARSGESSRRLAGEVTTVRRRPHAASMPAKSRSDSAWPYAGKGTTRQHVRRKGRRVKLKGGIESPWSHGEPYGNGFSCNYCISRIKGGGATRLREHLGGLPENVAACINVPLNVKAIMTDQVAVRRIRRRQNNDLRHYVEREVRESNKGLGTSSKARIPLDEEGQIQMALRESLREYDEERVIGCSSGSRSASCSANQQTRLDRFYRSPSVSQGPFDMDLAHSRAQAQPRVDIMLRCGSRDNLGKALAKWFHANDIPGRKADCPYFRSTIKLAQECGQGVHIPIGKELDDKFLDMNYEDMEAHMTKFKDDWKEYGVTVMCDSWTDISRFSEVSKVVDDAKRICRFFYNHNRLHAMMREKIGGELIRWNATRRWWSDMELVLNAVTPIYTVLCYADQQKNATIAGFLPKMMTAMAQIHGNLSKEKDLLDRIVGVIKKRLKYMVDDTLIVTGNPIMDWLCNSRSESTPILDEYDDNELESPIPSRVLMDELGMDVEVTTLKRKLDFNTRDGKKKRKARFVDIEEEIEDDVESDSLEGDEFGDEWDFRGPSGGGACEVGASGDGSRDGEWVFHLD</sequence>
<accession>A0A1D6P3E6</accession>
<gene>
    <name evidence="2" type="ORF">ZEAMMB73_Zm00001d046559</name>
</gene>
<dbReference type="OMA" id="NSSCCHT"/>
<proteinExistence type="predicted"/>
<feature type="region of interest" description="Disordered" evidence="1">
    <location>
        <begin position="1"/>
        <end position="82"/>
    </location>
</feature>
<name>A0A1D6P3E6_MAIZE</name>
<organism evidence="2">
    <name type="scientific">Zea mays</name>
    <name type="common">Maize</name>
    <dbReference type="NCBI Taxonomy" id="4577"/>
    <lineage>
        <taxon>Eukaryota</taxon>
        <taxon>Viridiplantae</taxon>
        <taxon>Streptophyta</taxon>
        <taxon>Embryophyta</taxon>
        <taxon>Tracheophyta</taxon>
        <taxon>Spermatophyta</taxon>
        <taxon>Magnoliopsida</taxon>
        <taxon>Liliopsida</taxon>
        <taxon>Poales</taxon>
        <taxon>Poaceae</taxon>
        <taxon>PACMAD clade</taxon>
        <taxon>Panicoideae</taxon>
        <taxon>Andropogonodae</taxon>
        <taxon>Andropogoneae</taxon>
        <taxon>Tripsacinae</taxon>
        <taxon>Zea</taxon>
    </lineage>
</organism>
<feature type="compositionally biased region" description="Basic and acidic residues" evidence="1">
    <location>
        <begin position="589"/>
        <end position="600"/>
    </location>
</feature>
<feature type="compositionally biased region" description="Basic residues" evidence="1">
    <location>
        <begin position="73"/>
        <end position="82"/>
    </location>
</feature>
<evidence type="ECO:0000256" key="1">
    <source>
        <dbReference type="SAM" id="MobiDB-lite"/>
    </source>
</evidence>
<dbReference type="SUPFAM" id="SSF53098">
    <property type="entry name" value="Ribonuclease H-like"/>
    <property type="match status" value="1"/>
</dbReference>
<dbReference type="InterPro" id="IPR003903">
    <property type="entry name" value="UIM_dom"/>
</dbReference>
<feature type="region of interest" description="Disordered" evidence="1">
    <location>
        <begin position="555"/>
        <end position="600"/>
    </location>
</feature>
<reference evidence="2" key="1">
    <citation type="submission" date="2015-12" db="EMBL/GenBank/DDBJ databases">
        <title>Update maize B73 reference genome by single molecule sequencing technologies.</title>
        <authorList>
            <consortium name="Maize Genome Sequencing Project"/>
            <person name="Ware D."/>
        </authorList>
    </citation>
    <scope>NUCLEOTIDE SEQUENCE</scope>
    <source>
        <tissue evidence="2">Seedling</tissue>
    </source>
</reference>
<dbReference type="InParanoid" id="A0A1D6P3E6"/>
<protein>
    <submittedName>
        <fullName evidence="2">Uncharacterized protein</fullName>
    </submittedName>
</protein>
<evidence type="ECO:0000313" key="2">
    <source>
        <dbReference type="EMBL" id="AQL04519.1"/>
    </source>
</evidence>
<dbReference type="AlphaFoldDB" id="A0A1D6P3E6"/>
<feature type="compositionally biased region" description="Acidic residues" evidence="1">
    <location>
        <begin position="555"/>
        <end position="569"/>
    </location>
</feature>
<dbReference type="ExpressionAtlas" id="A0A1D6P3E6">
    <property type="expression patterns" value="baseline and differential"/>
</dbReference>
<dbReference type="InterPro" id="IPR012337">
    <property type="entry name" value="RNaseH-like_sf"/>
</dbReference>
<dbReference type="EMBL" id="CM000785">
    <property type="protein sequence ID" value="AQL04519.1"/>
    <property type="molecule type" value="Genomic_DNA"/>
</dbReference>
<dbReference type="PROSITE" id="PS50330">
    <property type="entry name" value="UIM"/>
    <property type="match status" value="1"/>
</dbReference>
<dbReference type="PANTHER" id="PTHR46951">
    <property type="entry name" value="BED-TYPE DOMAIN-CONTAINING PROTEIN"/>
    <property type="match status" value="1"/>
</dbReference>